<accession>A0A8C9TJM5</accession>
<comment type="similarity">
    <text evidence="2 13">Belongs to the glycosyl hydrolase 20 family.</text>
</comment>
<evidence type="ECO:0000256" key="1">
    <source>
        <dbReference type="ARBA" id="ARBA00001231"/>
    </source>
</evidence>
<dbReference type="GO" id="GO:0005764">
    <property type="term" value="C:lysosome"/>
    <property type="evidence" value="ECO:0007669"/>
    <property type="project" value="TreeGrafter"/>
</dbReference>
<dbReference type="Gene3D" id="3.30.379.10">
    <property type="entry name" value="Chitobiase/beta-hexosaminidase domain 2-like"/>
    <property type="match status" value="2"/>
</dbReference>
<comment type="catalytic activity">
    <reaction evidence="1 13">
        <text>Hydrolysis of terminal non-reducing N-acetyl-D-hexosamine residues in N-acetyl-beta-D-hexosaminides.</text>
        <dbReference type="EC" id="3.2.1.52"/>
    </reaction>
</comment>
<evidence type="ECO:0000256" key="15">
    <source>
        <dbReference type="PIRSR" id="PIRSR001093-2"/>
    </source>
</evidence>
<evidence type="ECO:0000256" key="14">
    <source>
        <dbReference type="PIRSR" id="PIRSR001093-1"/>
    </source>
</evidence>
<evidence type="ECO:0000256" key="9">
    <source>
        <dbReference type="ARBA" id="ARBA00045782"/>
    </source>
</evidence>
<dbReference type="InterPro" id="IPR025705">
    <property type="entry name" value="Beta_hexosaminidase_sua/sub"/>
</dbReference>
<evidence type="ECO:0000256" key="8">
    <source>
        <dbReference type="ARBA" id="ARBA00043827"/>
    </source>
</evidence>
<evidence type="ECO:0000256" key="6">
    <source>
        <dbReference type="ARBA" id="ARBA00023505"/>
    </source>
</evidence>
<evidence type="ECO:0000256" key="3">
    <source>
        <dbReference type="ARBA" id="ARBA00022729"/>
    </source>
</evidence>
<dbReference type="Pfam" id="PF00728">
    <property type="entry name" value="Glyco_hydro_20"/>
    <property type="match status" value="2"/>
</dbReference>
<keyword evidence="5" id="KW-0865">Zymogen</keyword>
<keyword evidence="4 13" id="KW-0378">Hydrolase</keyword>
<feature type="disulfide bond" evidence="15">
    <location>
        <begin position="65"/>
        <end position="105"/>
    </location>
</feature>
<protein>
    <recommendedName>
        <fullName evidence="13">Beta-hexosaminidase</fullName>
        <ecNumber evidence="13">3.2.1.52</ecNumber>
    </recommendedName>
</protein>
<reference evidence="18" key="2">
    <citation type="submission" date="2025-08" db="UniProtKB">
        <authorList>
            <consortium name="Ensembl"/>
        </authorList>
    </citation>
    <scope>IDENTIFICATION</scope>
</reference>
<comment type="catalytic activity">
    <reaction evidence="11">
        <text>N-acetyl-beta-D-galactosaminyl-(1-&gt;4)-beta-D-3-sulfogalactosyl-(1-&gt;4)-beta-D-glucosyl-(1&lt;-&gt;1')-ceramide + H2O = a beta-D-3-sulfogalactosyl-(1-&gt;4)-beta-D-glucosyl-(1&lt;-&gt;1')-ceramide + N-acetyl-beta-D-galactosamine</text>
        <dbReference type="Rhea" id="RHEA:48276"/>
        <dbReference type="ChEBI" id="CHEBI:15377"/>
        <dbReference type="ChEBI" id="CHEBI:28497"/>
        <dbReference type="ChEBI" id="CHEBI:90163"/>
        <dbReference type="ChEBI" id="CHEBI:90164"/>
    </reaction>
    <physiologicalReaction direction="left-to-right" evidence="11">
        <dbReference type="Rhea" id="RHEA:48277"/>
    </physiologicalReaction>
</comment>
<feature type="active site" description="Proton donor" evidence="14">
    <location>
        <position position="305"/>
    </location>
</feature>
<comment type="catalytic activity">
    <reaction evidence="7">
        <text>a ganglioside GM2 (d18:1(4E)) + H2O = a ganglioside GM3 (d18:1(4E)) + N-acetyl-beta-D-galactosamine</text>
        <dbReference type="Rhea" id="RHEA:47940"/>
        <dbReference type="ChEBI" id="CHEBI:15377"/>
        <dbReference type="ChEBI" id="CHEBI:28497"/>
        <dbReference type="ChEBI" id="CHEBI:60065"/>
        <dbReference type="ChEBI" id="CHEBI:71502"/>
    </reaction>
    <physiologicalReaction direction="left-to-right" evidence="7">
        <dbReference type="Rhea" id="RHEA:47941"/>
    </physiologicalReaction>
</comment>
<dbReference type="InterPro" id="IPR017853">
    <property type="entry name" value="GH"/>
</dbReference>
<comment type="function">
    <text evidence="9">Hydrolyzes the non-reducing end N-acetyl-D-hexosamine and/or sulfated N-acetyl-D-hexosamine of glycoconjugates, such as the oligosaccharide moieties from proteins and neutral glycolipids, or from certain mucopolysaccharides. The isozyme S is as active as the isozyme A on the anionic bis-sulfated glycans, the chondroitin-6-sulfate trisaccharide (C6S-3), and the dermatan sulfate pentasaccharide, and the sulfated glycosphingolipid SM2. The isozyme B does not hydrolyze each of these substrates, however hydrolyzes efficiently neutral oligosaccharide. Only the isozyme A is responsible for the degradation of GM2 gangliosides in the presence of GM2A.</text>
</comment>
<dbReference type="Ensembl" id="ENSSFOT00015046849.1">
    <property type="protein sequence ID" value="ENSSFOP00015047973.1"/>
    <property type="gene ID" value="ENSSFOG00015023889.2"/>
</dbReference>
<comment type="catalytic activity">
    <reaction evidence="12">
        <text>N-acetyl-beta-D-6-sulfogalactosaminyl-(1-&gt;4)-alpha-L-iduronyl-(1-&gt;3)-N-acetyl-D-6-sulfogalactosamine + H2O = alpha-L-iduronyl-(1-&gt;3)-N-acetyl-D-6-sulfogalactosamine + N-acetyl-D-6-sulfogalactosamine</text>
        <dbReference type="Rhea" id="RHEA:64384"/>
        <dbReference type="ChEBI" id="CHEBI:15377"/>
        <dbReference type="ChEBI" id="CHEBI:152567"/>
        <dbReference type="ChEBI" id="CHEBI:152568"/>
        <dbReference type="ChEBI" id="CHEBI:153064"/>
    </reaction>
    <physiologicalReaction direction="left-to-right" evidence="12">
        <dbReference type="Rhea" id="RHEA:64385"/>
    </physiologicalReaction>
</comment>
<evidence type="ECO:0000256" key="12">
    <source>
        <dbReference type="ARBA" id="ARBA00049464"/>
    </source>
</evidence>
<organism evidence="18 19">
    <name type="scientific">Scleropages formosus</name>
    <name type="common">Asian bonytongue</name>
    <name type="synonym">Osteoglossum formosum</name>
    <dbReference type="NCBI Taxonomy" id="113540"/>
    <lineage>
        <taxon>Eukaryota</taxon>
        <taxon>Metazoa</taxon>
        <taxon>Chordata</taxon>
        <taxon>Craniata</taxon>
        <taxon>Vertebrata</taxon>
        <taxon>Euteleostomi</taxon>
        <taxon>Actinopterygii</taxon>
        <taxon>Neopterygii</taxon>
        <taxon>Teleostei</taxon>
        <taxon>Osteoglossocephala</taxon>
        <taxon>Osteoglossomorpha</taxon>
        <taxon>Osteoglossiformes</taxon>
        <taxon>Osteoglossidae</taxon>
        <taxon>Scleropages</taxon>
    </lineage>
</organism>
<dbReference type="GO" id="GO:0005975">
    <property type="term" value="P:carbohydrate metabolic process"/>
    <property type="evidence" value="ECO:0007669"/>
    <property type="project" value="InterPro"/>
</dbReference>
<gene>
    <name evidence="18" type="primary">hexa</name>
</gene>
<dbReference type="AlphaFoldDB" id="A0A8C9TJM5"/>
<comment type="catalytic activity">
    <reaction evidence="8">
        <text>a ganglioside GM2 + H2O = a ganglioside GM3 + N-acetyl-beta-D-galactosamine</text>
        <dbReference type="Rhea" id="RHEA:47968"/>
        <dbReference type="ChEBI" id="CHEBI:15377"/>
        <dbReference type="ChEBI" id="CHEBI:28497"/>
        <dbReference type="ChEBI" id="CHEBI:79210"/>
        <dbReference type="ChEBI" id="CHEBI:79218"/>
    </reaction>
    <physiologicalReaction direction="left-to-right" evidence="8">
        <dbReference type="Rhea" id="RHEA:47969"/>
    </physiologicalReaction>
</comment>
<dbReference type="GeneTree" id="ENSGT00390000008107"/>
<keyword evidence="13" id="KW-0326">Glycosidase</keyword>
<dbReference type="InterPro" id="IPR015883">
    <property type="entry name" value="Glyco_hydro_20_cat"/>
</dbReference>
<feature type="chain" id="PRO_5034178742" description="Beta-hexosaminidase" evidence="16">
    <location>
        <begin position="29"/>
        <end position="499"/>
    </location>
</feature>
<dbReference type="GO" id="GO:0004563">
    <property type="term" value="F:beta-N-acetylhexosaminidase activity"/>
    <property type="evidence" value="ECO:0007669"/>
    <property type="project" value="UniProtKB-EC"/>
</dbReference>
<evidence type="ECO:0000256" key="16">
    <source>
        <dbReference type="SAM" id="SignalP"/>
    </source>
</evidence>
<evidence type="ECO:0000256" key="7">
    <source>
        <dbReference type="ARBA" id="ARBA00043767"/>
    </source>
</evidence>
<proteinExistence type="inferred from homology"/>
<feature type="signal peptide" evidence="16">
    <location>
        <begin position="1"/>
        <end position="28"/>
    </location>
</feature>
<dbReference type="PIRSF" id="PIRSF001093">
    <property type="entry name" value="B-hxosamndse_ab_euk"/>
    <property type="match status" value="1"/>
</dbReference>
<sequence length="499" mass="57000">MCFTPRHFSWILFMFLLTLQRVAPGGEAGVWPMPRKMSEGSERYALHPQGFSFRYGRDSSAQLGCSVLDAAFRRYFALCFPENTKIFNDDFNIVSFVIVMLCGTCKPKCLFLLILQRYSGLESFSQLIYQDDSNTYYINKTEIEDFPRFQYRGILLDTSRHFLPVRTILKTLDVMAYNKFNVLHWHVVDDPSFPYQSQSFPDLSNKGAFHPQSHVYTQADIRKMVSHARLRGIRIIPEFDSPGHTQSWGKGQPGLLTPCYKGLHPSGTFGPVNPTLSTNYNFMGRLLKEVSTLFPDPYIHLGGDEVDFSCWKSNPDVRMFMKKMGFGTDYGKLGSLYFKNMMNIIETLNKTSVVWQDVFDYHSSPKSLDVVEVWKAGCYMCEVRRVTAAGVRVILASPWYLDQVLIYFCAGSGTEHQKRLLIGGEVCLWGEYVDGTNLAPLLWPRASAAAERLWSDEAQTSSVSQAYPRLAAFRCKLLRRGVQAQPLFVGHCKHEYEDL</sequence>
<dbReference type="PANTHER" id="PTHR22600">
    <property type="entry name" value="BETA-HEXOSAMINIDASE"/>
    <property type="match status" value="1"/>
</dbReference>
<dbReference type="GO" id="GO:0016020">
    <property type="term" value="C:membrane"/>
    <property type="evidence" value="ECO:0007669"/>
    <property type="project" value="TreeGrafter"/>
</dbReference>
<evidence type="ECO:0000313" key="19">
    <source>
        <dbReference type="Proteomes" id="UP000694397"/>
    </source>
</evidence>
<keyword evidence="19" id="KW-1185">Reference proteome</keyword>
<dbReference type="Gene3D" id="3.20.20.80">
    <property type="entry name" value="Glycosidases"/>
    <property type="match status" value="1"/>
</dbReference>
<dbReference type="InterPro" id="IPR029018">
    <property type="entry name" value="Hex-like_dom2"/>
</dbReference>
<evidence type="ECO:0000256" key="13">
    <source>
        <dbReference type="PIRNR" id="PIRNR001093"/>
    </source>
</evidence>
<dbReference type="GO" id="GO:0030203">
    <property type="term" value="P:glycosaminoglycan metabolic process"/>
    <property type="evidence" value="ECO:0007669"/>
    <property type="project" value="TreeGrafter"/>
</dbReference>
<dbReference type="Proteomes" id="UP000694397">
    <property type="component" value="Chromosome 7"/>
</dbReference>
<dbReference type="GO" id="GO:0006689">
    <property type="term" value="P:ganglioside catabolic process"/>
    <property type="evidence" value="ECO:0007669"/>
    <property type="project" value="TreeGrafter"/>
</dbReference>
<comment type="subunit">
    <text evidence="10">There are 3 beta-hexosaminidase isozymes: isozyme A (hexosaminidase A) is a heterodimer composed of one subunit alpha and one subunit beta (chain A and B); isozyme B (hexosaminidase B) is a homodimer of two beta subunits (two chains A and B); isozyme S (hexosaminidase S) is a homodimer of two alpha subunits. The composition of the dimer (isozyme A versus isozyme S) has a significant effect on the substrate specificity of the alpha subunit active site.</text>
</comment>
<comment type="catalytic activity">
    <reaction evidence="6">
        <text>beta-D-GalNAc-(1-&gt;4)-alpha-L-IdoA-(1-&gt;3)-beta-D-GalNAc-4-sulfate-(1-&gt;4)-alpha-L-IdoA-(1-&gt;3)-D-GalNAc-4-sulfate + H2O = alpha-L-IdoA-(1-&gt;3)-beta-D-GalNAc-4-sulfate-(1-&gt;4)-alpha-L-IdoA-(1-&gt;3)-D-GalNAc-4-sulfate + N-acetyl-D-galactosamine</text>
        <dbReference type="Rhea" id="RHEA:64372"/>
        <dbReference type="ChEBI" id="CHEBI:15377"/>
        <dbReference type="ChEBI" id="CHEBI:28037"/>
        <dbReference type="ChEBI" id="CHEBI:152565"/>
        <dbReference type="ChEBI" id="CHEBI:152566"/>
    </reaction>
    <physiologicalReaction direction="left-to-right" evidence="6">
        <dbReference type="Rhea" id="RHEA:64373"/>
    </physiologicalReaction>
</comment>
<dbReference type="PRINTS" id="PR00738">
    <property type="entry name" value="GLHYDRLASE20"/>
</dbReference>
<dbReference type="SUPFAM" id="SSF51445">
    <property type="entry name" value="(Trans)glycosidases"/>
    <property type="match status" value="1"/>
</dbReference>
<name>A0A8C9TJM5_SCLFO</name>
<feature type="domain" description="Glycoside hydrolase family 20 catalytic" evidence="17">
    <location>
        <begin position="414"/>
        <end position="456"/>
    </location>
</feature>
<dbReference type="OrthoDB" id="428480at2759"/>
<reference evidence="18" key="3">
    <citation type="submission" date="2025-09" db="UniProtKB">
        <authorList>
            <consortium name="Ensembl"/>
        </authorList>
    </citation>
    <scope>IDENTIFICATION</scope>
</reference>
<reference evidence="18 19" key="1">
    <citation type="submission" date="2019-04" db="EMBL/GenBank/DDBJ databases">
        <authorList>
            <consortium name="Wellcome Sanger Institute Data Sharing"/>
        </authorList>
    </citation>
    <scope>NUCLEOTIDE SEQUENCE [LARGE SCALE GENOMIC DNA]</scope>
</reference>
<evidence type="ECO:0000256" key="11">
    <source>
        <dbReference type="ARBA" id="ARBA00047301"/>
    </source>
</evidence>
<dbReference type="CDD" id="cd06562">
    <property type="entry name" value="GH20_HexA_HexB-like"/>
    <property type="match status" value="1"/>
</dbReference>
<dbReference type="EC" id="3.2.1.52" evidence="13"/>
<evidence type="ECO:0000256" key="5">
    <source>
        <dbReference type="ARBA" id="ARBA00023145"/>
    </source>
</evidence>
<evidence type="ECO:0000259" key="17">
    <source>
        <dbReference type="Pfam" id="PF00728"/>
    </source>
</evidence>
<evidence type="ECO:0000256" key="2">
    <source>
        <dbReference type="ARBA" id="ARBA00006285"/>
    </source>
</evidence>
<feature type="domain" description="Glycoside hydrolase family 20 catalytic" evidence="17">
    <location>
        <begin position="149"/>
        <end position="403"/>
    </location>
</feature>
<evidence type="ECO:0000256" key="4">
    <source>
        <dbReference type="ARBA" id="ARBA00022801"/>
    </source>
</evidence>
<feature type="disulfide bond" evidence="15">
    <location>
        <begin position="475"/>
        <end position="492"/>
    </location>
</feature>
<dbReference type="SUPFAM" id="SSF55545">
    <property type="entry name" value="beta-N-acetylhexosaminidase-like domain"/>
    <property type="match status" value="1"/>
</dbReference>
<dbReference type="PANTHER" id="PTHR22600:SF39">
    <property type="entry name" value="BETA-HEXOSAMINIDASE SUBUNIT ALPHA"/>
    <property type="match status" value="1"/>
</dbReference>
<feature type="disulfide bond" evidence="15">
    <location>
        <begin position="259"/>
        <end position="310"/>
    </location>
</feature>
<keyword evidence="3 16" id="KW-0732">Signal</keyword>
<keyword evidence="15" id="KW-1015">Disulfide bond</keyword>
<evidence type="ECO:0000313" key="18">
    <source>
        <dbReference type="Ensembl" id="ENSSFOP00015047973.1"/>
    </source>
</evidence>
<evidence type="ECO:0000256" key="10">
    <source>
        <dbReference type="ARBA" id="ARBA00046515"/>
    </source>
</evidence>